<dbReference type="InterPro" id="IPR000064">
    <property type="entry name" value="NLP_P60_dom"/>
</dbReference>
<feature type="signal peptide" evidence="6">
    <location>
        <begin position="1"/>
        <end position="22"/>
    </location>
</feature>
<evidence type="ECO:0000259" key="7">
    <source>
        <dbReference type="PROSITE" id="PS51935"/>
    </source>
</evidence>
<name>A0A841E7D6_9ACTN</name>
<evidence type="ECO:0000256" key="1">
    <source>
        <dbReference type="ARBA" id="ARBA00007074"/>
    </source>
</evidence>
<dbReference type="GO" id="GO:0006508">
    <property type="term" value="P:proteolysis"/>
    <property type="evidence" value="ECO:0007669"/>
    <property type="project" value="UniProtKB-KW"/>
</dbReference>
<evidence type="ECO:0000313" key="8">
    <source>
        <dbReference type="EMBL" id="MBB5998772.1"/>
    </source>
</evidence>
<dbReference type="PROSITE" id="PS51935">
    <property type="entry name" value="NLPC_P60"/>
    <property type="match status" value="1"/>
</dbReference>
<dbReference type="SUPFAM" id="SSF53955">
    <property type="entry name" value="Lysozyme-like"/>
    <property type="match status" value="1"/>
</dbReference>
<dbReference type="PANTHER" id="PTHR47359:SF3">
    <property type="entry name" value="NLP_P60 DOMAIN-CONTAINING PROTEIN-RELATED"/>
    <property type="match status" value="1"/>
</dbReference>
<keyword evidence="3 8" id="KW-0378">Hydrolase</keyword>
<dbReference type="GO" id="GO:0008234">
    <property type="term" value="F:cysteine-type peptidase activity"/>
    <property type="evidence" value="ECO:0007669"/>
    <property type="project" value="UniProtKB-KW"/>
</dbReference>
<protein>
    <submittedName>
        <fullName evidence="8">Cell wall-associated NlpC family hydrolase</fullName>
    </submittedName>
</protein>
<evidence type="ECO:0000256" key="3">
    <source>
        <dbReference type="ARBA" id="ARBA00022801"/>
    </source>
</evidence>
<organism evidence="8 9">
    <name type="scientific">Streptomonospora salina</name>
    <dbReference type="NCBI Taxonomy" id="104205"/>
    <lineage>
        <taxon>Bacteria</taxon>
        <taxon>Bacillati</taxon>
        <taxon>Actinomycetota</taxon>
        <taxon>Actinomycetes</taxon>
        <taxon>Streptosporangiales</taxon>
        <taxon>Nocardiopsidaceae</taxon>
        <taxon>Streptomonospora</taxon>
    </lineage>
</organism>
<dbReference type="Pfam" id="PF00877">
    <property type="entry name" value="NLPC_P60"/>
    <property type="match status" value="1"/>
</dbReference>
<dbReference type="PANTHER" id="PTHR47359">
    <property type="entry name" value="PEPTIDOGLYCAN DL-ENDOPEPTIDASE CWLO"/>
    <property type="match status" value="1"/>
</dbReference>
<accession>A0A841E7D6</accession>
<keyword evidence="6" id="KW-0732">Signal</keyword>
<evidence type="ECO:0000256" key="4">
    <source>
        <dbReference type="ARBA" id="ARBA00022807"/>
    </source>
</evidence>
<dbReference type="Gene3D" id="3.90.1720.10">
    <property type="entry name" value="endopeptidase domain like (from Nostoc punctiforme)"/>
    <property type="match status" value="1"/>
</dbReference>
<dbReference type="EMBL" id="JACHLY010000001">
    <property type="protein sequence ID" value="MBB5998772.1"/>
    <property type="molecule type" value="Genomic_DNA"/>
</dbReference>
<dbReference type="Gene3D" id="1.10.8.350">
    <property type="entry name" value="Bacterial muramidase"/>
    <property type="match status" value="1"/>
</dbReference>
<dbReference type="InterPro" id="IPR038765">
    <property type="entry name" value="Papain-like_cys_pep_sf"/>
</dbReference>
<evidence type="ECO:0000256" key="5">
    <source>
        <dbReference type="SAM" id="MobiDB-lite"/>
    </source>
</evidence>
<feature type="region of interest" description="Disordered" evidence="5">
    <location>
        <begin position="108"/>
        <end position="128"/>
    </location>
</feature>
<evidence type="ECO:0000256" key="6">
    <source>
        <dbReference type="SAM" id="SignalP"/>
    </source>
</evidence>
<dbReference type="Proteomes" id="UP000578077">
    <property type="component" value="Unassembled WGS sequence"/>
</dbReference>
<feature type="chain" id="PRO_5039298636" evidence="6">
    <location>
        <begin position="23"/>
        <end position="364"/>
    </location>
</feature>
<proteinExistence type="inferred from homology"/>
<feature type="domain" description="NlpC/P60" evidence="7">
    <location>
        <begin position="229"/>
        <end position="364"/>
    </location>
</feature>
<evidence type="ECO:0000256" key="2">
    <source>
        <dbReference type="ARBA" id="ARBA00022670"/>
    </source>
</evidence>
<comment type="caution">
    <text evidence="8">The sequence shown here is derived from an EMBL/GenBank/DDBJ whole genome shotgun (WGS) entry which is preliminary data.</text>
</comment>
<dbReference type="InterPro" id="IPR031304">
    <property type="entry name" value="SLT_2"/>
</dbReference>
<keyword evidence="4" id="KW-0788">Thiol protease</keyword>
<dbReference type="Pfam" id="PF13406">
    <property type="entry name" value="SLT_2"/>
    <property type="match status" value="1"/>
</dbReference>
<dbReference type="AlphaFoldDB" id="A0A841E7D6"/>
<comment type="similarity">
    <text evidence="1">Belongs to the peptidase C40 family.</text>
</comment>
<gene>
    <name evidence="8" type="ORF">HNR25_002523</name>
</gene>
<keyword evidence="9" id="KW-1185">Reference proteome</keyword>
<keyword evidence="2" id="KW-0645">Protease</keyword>
<sequence length="364" mass="39285">MGKWWIAALICLLVPVSCGAPALILIAQTTGADVASGEDAPARVDGIPERVLDAYRNAAQQAPEAYPRCTGVTWAVLAGIGRVESDHLASEDYGIDANGDVRPSFLGPRLDGSGVGGNTDPVYDTDGGRLDGDEKYDRAVGLMQFIPSSWEAYKADGNGDGRTDPDNVDDAALAAAGHLCGQGERDLSDPDQLRDALWSYNHSADYGRKVADHIETYSGMGDPSVDRANTGSDAIVRAGEKWLGTPYLYGGQCNTLGEDRCDCSSLARYAYRHGAGVELPRTTYDQVMLPDTDERFVRVPPDRIDDLRPGDMLFFGTHAPGGIGHVGIYIDDQTMLEAPRTGLDVRLYDGWQRRPHYYGAVGIR</sequence>
<dbReference type="InterPro" id="IPR051794">
    <property type="entry name" value="PG_Endopeptidase_C40"/>
</dbReference>
<dbReference type="SUPFAM" id="SSF54001">
    <property type="entry name" value="Cysteine proteinases"/>
    <property type="match status" value="1"/>
</dbReference>
<dbReference type="CDD" id="cd13399">
    <property type="entry name" value="Slt35-like"/>
    <property type="match status" value="1"/>
</dbReference>
<dbReference type="RefSeq" id="WP_184635258.1">
    <property type="nucleotide sequence ID" value="NZ_BAABKT010000013.1"/>
</dbReference>
<evidence type="ECO:0000313" key="9">
    <source>
        <dbReference type="Proteomes" id="UP000578077"/>
    </source>
</evidence>
<reference evidence="8 9" key="1">
    <citation type="submission" date="2020-08" db="EMBL/GenBank/DDBJ databases">
        <title>Sequencing the genomes of 1000 actinobacteria strains.</title>
        <authorList>
            <person name="Klenk H.-P."/>
        </authorList>
    </citation>
    <scope>NUCLEOTIDE SEQUENCE [LARGE SCALE GENOMIC DNA]</scope>
    <source>
        <strain evidence="8 9">DSM 44593</strain>
    </source>
</reference>
<dbReference type="InterPro" id="IPR023346">
    <property type="entry name" value="Lysozyme-like_dom_sf"/>
</dbReference>